<feature type="domain" description="HTH hxlR-type" evidence="5">
    <location>
        <begin position="10"/>
        <end position="109"/>
    </location>
</feature>
<dbReference type="Proteomes" id="UP001589887">
    <property type="component" value="Unassembled WGS sequence"/>
</dbReference>
<keyword evidence="7" id="KW-1185">Reference proteome</keyword>
<keyword evidence="3" id="KW-0804">Transcription</keyword>
<dbReference type="EMBL" id="JBHMQV010000009">
    <property type="protein sequence ID" value="MFC0844705.1"/>
    <property type="molecule type" value="Genomic_DNA"/>
</dbReference>
<evidence type="ECO:0000256" key="2">
    <source>
        <dbReference type="ARBA" id="ARBA00023125"/>
    </source>
</evidence>
<dbReference type="Pfam" id="PF01638">
    <property type="entry name" value="HxlR"/>
    <property type="match status" value="1"/>
</dbReference>
<evidence type="ECO:0000256" key="3">
    <source>
        <dbReference type="ARBA" id="ARBA00023163"/>
    </source>
</evidence>
<evidence type="ECO:0000259" key="5">
    <source>
        <dbReference type="PROSITE" id="PS51118"/>
    </source>
</evidence>
<dbReference type="PANTHER" id="PTHR33204">
    <property type="entry name" value="TRANSCRIPTIONAL REGULATOR, MARR FAMILY"/>
    <property type="match status" value="1"/>
</dbReference>
<dbReference type="SUPFAM" id="SSF46785">
    <property type="entry name" value="Winged helix' DNA-binding domain"/>
    <property type="match status" value="2"/>
</dbReference>
<comment type="caution">
    <text evidence="6">The sequence shown here is derived from an EMBL/GenBank/DDBJ whole genome shotgun (WGS) entry which is preliminary data.</text>
</comment>
<dbReference type="PANTHER" id="PTHR33204:SF37">
    <property type="entry name" value="HTH-TYPE TRANSCRIPTIONAL REGULATOR YODB"/>
    <property type="match status" value="1"/>
</dbReference>
<reference evidence="6 7" key="1">
    <citation type="submission" date="2024-09" db="EMBL/GenBank/DDBJ databases">
        <authorList>
            <person name="Sun Q."/>
            <person name="Mori K."/>
        </authorList>
    </citation>
    <scope>NUCLEOTIDE SEQUENCE [LARGE SCALE GENOMIC DNA]</scope>
    <source>
        <strain evidence="6 7">JCM 4557</strain>
    </source>
</reference>
<evidence type="ECO:0000313" key="6">
    <source>
        <dbReference type="EMBL" id="MFC0844705.1"/>
    </source>
</evidence>
<evidence type="ECO:0000256" key="4">
    <source>
        <dbReference type="SAM" id="MobiDB-lite"/>
    </source>
</evidence>
<protein>
    <submittedName>
        <fullName evidence="6">Winged helix-turn-helix transcriptional regulator</fullName>
    </submittedName>
</protein>
<keyword evidence="2" id="KW-0238">DNA-binding</keyword>
<accession>A0ABV6TFZ0</accession>
<dbReference type="Gene3D" id="1.10.10.10">
    <property type="entry name" value="Winged helix-like DNA-binding domain superfamily/Winged helix DNA-binding domain"/>
    <property type="match status" value="2"/>
</dbReference>
<keyword evidence="1" id="KW-0805">Transcription regulation</keyword>
<proteinExistence type="predicted"/>
<gene>
    <name evidence="6" type="ORF">ACFH04_13450</name>
</gene>
<dbReference type="InterPro" id="IPR036390">
    <property type="entry name" value="WH_DNA-bd_sf"/>
</dbReference>
<dbReference type="RefSeq" id="WP_394319129.1">
    <property type="nucleotide sequence ID" value="NZ_JBHMQV010000009.1"/>
</dbReference>
<sequence length="288" mass="30778">MAAARPSADLPRVAEALEMLAPRWSAWVLMTLAAQSEPLRYSAVKGHLPWLADGQLHPKLRALGEAGLVERTAHSRMHVTYGLTGRGRELQPVLAALAAWGDTYLEKDLVLNRTTGKEEQERIPAAQNAEDTLAVLSHRYATVLLWTLKWRGPSTMAALSTQAIPGLGPSTLYGPIRRLIDDGLVAVTRGDEAVLQLTAPGQALAPLYRALSAWATGRPFTDADRHPVWGAPAPAAAPAVARSGQWAAHQARHKTAPAVSVRQAPAPAPALGWRPADLFSTPTGGPSR</sequence>
<dbReference type="InterPro" id="IPR036388">
    <property type="entry name" value="WH-like_DNA-bd_sf"/>
</dbReference>
<feature type="region of interest" description="Disordered" evidence="4">
    <location>
        <begin position="252"/>
        <end position="288"/>
    </location>
</feature>
<evidence type="ECO:0000313" key="7">
    <source>
        <dbReference type="Proteomes" id="UP001589887"/>
    </source>
</evidence>
<organism evidence="6 7">
    <name type="scientific">Streptomyces noboritoensis</name>
    <dbReference type="NCBI Taxonomy" id="67337"/>
    <lineage>
        <taxon>Bacteria</taxon>
        <taxon>Bacillati</taxon>
        <taxon>Actinomycetota</taxon>
        <taxon>Actinomycetes</taxon>
        <taxon>Kitasatosporales</taxon>
        <taxon>Streptomycetaceae</taxon>
        <taxon>Streptomyces</taxon>
    </lineage>
</organism>
<dbReference type="InterPro" id="IPR002577">
    <property type="entry name" value="HTH_HxlR"/>
</dbReference>
<name>A0ABV6TFZ0_9ACTN</name>
<dbReference type="PROSITE" id="PS51118">
    <property type="entry name" value="HTH_HXLR"/>
    <property type="match status" value="1"/>
</dbReference>
<evidence type="ECO:0000256" key="1">
    <source>
        <dbReference type="ARBA" id="ARBA00023015"/>
    </source>
</evidence>